<reference evidence="1 2" key="1">
    <citation type="submission" date="2018-09" db="EMBL/GenBank/DDBJ databases">
        <title>Phylogeny of the Shewanellaceae, and recommendation for two new genera, Pseudoshewanella and Parashewanella.</title>
        <authorList>
            <person name="Wang G."/>
        </authorList>
    </citation>
    <scope>NUCLEOTIDE SEQUENCE [LARGE SCALE GENOMIC DNA]</scope>
    <source>
        <strain evidence="1 2">C51</strain>
    </source>
</reference>
<evidence type="ECO:0008006" key="3">
    <source>
        <dbReference type="Google" id="ProtNLM"/>
    </source>
</evidence>
<name>A0A3L8PWW8_9GAMM</name>
<sequence length="104" mass="12203">MGFQEEPTGYIKTVVSDLQGDWENLRDAVLEHFDFPDSDRLIFHVYEGMSWESVRNLEKMKQEIILIKNIANQTKVHEDISFWISSVHDTFERTLKAIEEGEAE</sequence>
<dbReference type="EMBL" id="QZEI01000024">
    <property type="protein sequence ID" value="RLV59947.1"/>
    <property type="molecule type" value="Genomic_DNA"/>
</dbReference>
<evidence type="ECO:0000313" key="2">
    <source>
        <dbReference type="Proteomes" id="UP000281474"/>
    </source>
</evidence>
<protein>
    <recommendedName>
        <fullName evidence="3">Transposase</fullName>
    </recommendedName>
</protein>
<dbReference type="Proteomes" id="UP000281474">
    <property type="component" value="Unassembled WGS sequence"/>
</dbReference>
<dbReference type="OrthoDB" id="6197747at2"/>
<organism evidence="1 2">
    <name type="scientific">Parashewanella curva</name>
    <dbReference type="NCBI Taxonomy" id="2338552"/>
    <lineage>
        <taxon>Bacteria</taxon>
        <taxon>Pseudomonadati</taxon>
        <taxon>Pseudomonadota</taxon>
        <taxon>Gammaproteobacteria</taxon>
        <taxon>Alteromonadales</taxon>
        <taxon>Shewanellaceae</taxon>
        <taxon>Parashewanella</taxon>
    </lineage>
</organism>
<accession>A0A3L8PWW8</accession>
<comment type="caution">
    <text evidence="1">The sequence shown here is derived from an EMBL/GenBank/DDBJ whole genome shotgun (WGS) entry which is preliminary data.</text>
</comment>
<dbReference type="RefSeq" id="WP_121838808.1">
    <property type="nucleotide sequence ID" value="NZ_ML014773.1"/>
</dbReference>
<dbReference type="AlphaFoldDB" id="A0A3L8PWW8"/>
<evidence type="ECO:0000313" key="1">
    <source>
        <dbReference type="EMBL" id="RLV59947.1"/>
    </source>
</evidence>
<proteinExistence type="predicted"/>
<gene>
    <name evidence="1" type="ORF">D5018_09715</name>
</gene>
<keyword evidence="2" id="KW-1185">Reference proteome</keyword>